<comment type="function">
    <text evidence="10">Binds specific group II introns in chloroplasts and facilitates their splicing. Acts on subgroup IIB introns. The substrates of the subgroup IIB also require the CRM domain proteins CAF1 or CAF2, with a simultaneous binding of CFM3 and CAF1 or CAF2. May influence the biogenesis of the mitochondrial small ribosomal subunit.</text>
</comment>
<gene>
    <name evidence="18" type="primary">LOC123045696</name>
</gene>
<evidence type="ECO:0000256" key="11">
    <source>
        <dbReference type="ARBA" id="ARBA00064484"/>
    </source>
</evidence>
<feature type="region of interest" description="Disordered" evidence="16">
    <location>
        <begin position="61"/>
        <end position="137"/>
    </location>
</feature>
<keyword evidence="15" id="KW-0175">Coiled coil</keyword>
<dbReference type="AlphaFoldDB" id="A0A3B6C8D0"/>
<dbReference type="SMART" id="SM01103">
    <property type="entry name" value="CRS1_YhbY"/>
    <property type="match status" value="4"/>
</dbReference>
<feature type="domain" description="CRM" evidence="17">
    <location>
        <begin position="651"/>
        <end position="751"/>
    </location>
</feature>
<dbReference type="PROSITE" id="PS51295">
    <property type="entry name" value="CRM"/>
    <property type="match status" value="4"/>
</dbReference>
<keyword evidence="19" id="KW-1185">Reference proteome</keyword>
<evidence type="ECO:0000256" key="12">
    <source>
        <dbReference type="ARBA" id="ARBA00073361"/>
    </source>
</evidence>
<feature type="domain" description="CRM" evidence="17">
    <location>
        <begin position="138"/>
        <end position="234"/>
    </location>
</feature>
<evidence type="ECO:0000256" key="7">
    <source>
        <dbReference type="ARBA" id="ARBA00022946"/>
    </source>
</evidence>
<name>A0A3B6C8D0_WHEAT</name>
<dbReference type="PANTHER" id="PTHR31846">
    <property type="entry name" value="CRS1 / YHBY (CRM) DOMAIN-CONTAINING PROTEIN"/>
    <property type="match status" value="1"/>
</dbReference>
<keyword evidence="9" id="KW-0687">Ribonucleoprotein</keyword>
<evidence type="ECO:0000256" key="3">
    <source>
        <dbReference type="ARBA" id="ARBA00022640"/>
    </source>
</evidence>
<keyword evidence="8" id="KW-0508">mRNA splicing</keyword>
<keyword evidence="3" id="KW-0934">Plastid</keyword>
<evidence type="ECO:0000256" key="2">
    <source>
        <dbReference type="ARBA" id="ARBA00022528"/>
    </source>
</evidence>
<keyword evidence="2" id="KW-0150">Chloroplast</keyword>
<keyword evidence="6 14" id="KW-0694">RNA-binding</keyword>
<dbReference type="EnsemblPlants" id="TraesCS2B02G346500.3">
    <property type="protein sequence ID" value="TraesCS2B02G346500.3"/>
    <property type="gene ID" value="TraesCS2B02G346500"/>
</dbReference>
<evidence type="ECO:0000256" key="8">
    <source>
        <dbReference type="ARBA" id="ARBA00023187"/>
    </source>
</evidence>
<dbReference type="Proteomes" id="UP000019116">
    <property type="component" value="Chromosome 2B"/>
</dbReference>
<evidence type="ECO:0000256" key="5">
    <source>
        <dbReference type="ARBA" id="ARBA00022737"/>
    </source>
</evidence>
<accession>A0A3B6C8D0</accession>
<comment type="subunit">
    <text evidence="11">Interacts with RNA. Part of large ribonucleo-protein particles that contain CAF1 and/or CAF2, and RNC1.</text>
</comment>
<evidence type="ECO:0000259" key="17">
    <source>
        <dbReference type="PROSITE" id="PS51295"/>
    </source>
</evidence>
<dbReference type="GO" id="GO:1990904">
    <property type="term" value="C:ribonucleoprotein complex"/>
    <property type="evidence" value="ECO:0007669"/>
    <property type="project" value="UniProtKB-KW"/>
</dbReference>
<dbReference type="SUPFAM" id="SSF75471">
    <property type="entry name" value="YhbY-like"/>
    <property type="match status" value="4"/>
</dbReference>
<evidence type="ECO:0000256" key="15">
    <source>
        <dbReference type="SAM" id="Coils"/>
    </source>
</evidence>
<keyword evidence="5" id="KW-0677">Repeat</keyword>
<feature type="coiled-coil region" evidence="15">
    <location>
        <begin position="614"/>
        <end position="641"/>
    </location>
</feature>
<dbReference type="Gramene" id="TraesCS2B03G0897500.1">
    <property type="protein sequence ID" value="TraesCS2B03G0897500.1.CDS"/>
    <property type="gene ID" value="TraesCS2B03G0897500"/>
</dbReference>
<organism evidence="18">
    <name type="scientific">Triticum aestivum</name>
    <name type="common">Wheat</name>
    <dbReference type="NCBI Taxonomy" id="4565"/>
    <lineage>
        <taxon>Eukaryota</taxon>
        <taxon>Viridiplantae</taxon>
        <taxon>Streptophyta</taxon>
        <taxon>Embryophyta</taxon>
        <taxon>Tracheophyta</taxon>
        <taxon>Spermatophyta</taxon>
        <taxon>Magnoliopsida</taxon>
        <taxon>Liliopsida</taxon>
        <taxon>Poales</taxon>
        <taxon>Poaceae</taxon>
        <taxon>BOP clade</taxon>
        <taxon>Pooideae</taxon>
        <taxon>Triticodae</taxon>
        <taxon>Triticeae</taxon>
        <taxon>Triticinae</taxon>
        <taxon>Triticum</taxon>
    </lineage>
</organism>
<dbReference type="SMR" id="A0A3B6C8D0"/>
<dbReference type="FunFam" id="3.30.110.60:FF:000003">
    <property type="entry name" value="CRM-domain containing factor CFM3B, chloroplastic"/>
    <property type="match status" value="1"/>
</dbReference>
<dbReference type="GO" id="GO:0006397">
    <property type="term" value="P:mRNA processing"/>
    <property type="evidence" value="ECO:0007669"/>
    <property type="project" value="UniProtKB-KW"/>
</dbReference>
<evidence type="ECO:0000256" key="1">
    <source>
        <dbReference type="ARBA" id="ARBA00004229"/>
    </source>
</evidence>
<reference evidence="18" key="2">
    <citation type="submission" date="2018-10" db="UniProtKB">
        <authorList>
            <consortium name="EnsemblPlants"/>
        </authorList>
    </citation>
    <scope>IDENTIFICATION</scope>
</reference>
<evidence type="ECO:0000256" key="14">
    <source>
        <dbReference type="PROSITE-ProRule" id="PRU00626"/>
    </source>
</evidence>
<keyword evidence="7" id="KW-0809">Transit peptide</keyword>
<feature type="region of interest" description="Disordered" evidence="16">
    <location>
        <begin position="18"/>
        <end position="42"/>
    </location>
</feature>
<evidence type="ECO:0000256" key="16">
    <source>
        <dbReference type="SAM" id="MobiDB-lite"/>
    </source>
</evidence>
<protein>
    <recommendedName>
        <fullName evidence="12">CRM-domain containing factor CFM3, chloroplastic/mitochondrial</fullName>
    </recommendedName>
    <alternativeName>
        <fullName evidence="13">Protein CRM FAMILY MEMBER 3</fullName>
    </alternativeName>
</protein>
<dbReference type="Pfam" id="PF01985">
    <property type="entry name" value="CRS1_YhbY"/>
    <property type="match status" value="4"/>
</dbReference>
<dbReference type="Gramene" id="TraesCS2B02G346500.3">
    <property type="protein sequence ID" value="TraesCS2B02G346500.3"/>
    <property type="gene ID" value="TraesCS2B02G346500"/>
</dbReference>
<proteinExistence type="predicted"/>
<dbReference type="GO" id="GO:0000373">
    <property type="term" value="P:Group II intron splicing"/>
    <property type="evidence" value="ECO:0007669"/>
    <property type="project" value="UniProtKB-ARBA"/>
</dbReference>
<dbReference type="FunFam" id="3.30.110.60:FF:000002">
    <property type="entry name" value="CRS2-associated factor 1, chloroplastic"/>
    <property type="match status" value="2"/>
</dbReference>
<feature type="domain" description="CRM" evidence="17">
    <location>
        <begin position="916"/>
        <end position="1015"/>
    </location>
</feature>
<dbReference type="GO" id="GO:0005739">
    <property type="term" value="C:mitochondrion"/>
    <property type="evidence" value="ECO:0007669"/>
    <property type="project" value="UniProtKB-ARBA"/>
</dbReference>
<reference evidence="18" key="1">
    <citation type="submission" date="2018-08" db="EMBL/GenBank/DDBJ databases">
        <authorList>
            <person name="Rossello M."/>
        </authorList>
    </citation>
    <scope>NUCLEOTIDE SEQUENCE [LARGE SCALE GENOMIC DNA]</scope>
    <source>
        <strain evidence="18">cv. Chinese Spring</strain>
    </source>
</reference>
<sequence>MLLQFSPHPSPLILSLPVATSRARHPHPRLPPVRASPSSEPELLAKSALRRISDKLRSLGYLETSPEPPIPAPAPSADAPSPGEIFVPTPAQLPRHRVGSTLDPSWATGDGEADAARRRQRRGRDAAAAPTPPSAAELTLPRDELRRLQGVGIRLRKRLKVGKPGVTEGIVNGIHERWRNAELVKIRCDDISAMNMRRTHEVLERKTGGLVIWRSGSTIILYRGTNYKYPYFHDQQKIDDCLKDESSEQSSSDDDDEDLGFLSVEQCSSEVDGKNHTEDSIHYEDEAVENVAIVYGEQTSIGEEHENHDILSVGQSVARKEDANYPMISSKVPVVDTQEGRSAVKINSGAANKQHARFHIGTNVNPPSVVRPLARSTLVTGVGSPNKFRLQLPGEVKLAKDDDKLLDGLGPRFSEWWGYDPLPVDADLLPAIVPGFRRPFRLLPSGVPPKLTDREMTILRRLARPLPYHYALGRSSNLQGLAASMIKLWERCEVAKIAMKRGPYCIDSELVSEELKDLTGGTLLSRDNESIVLYRGKDFLPPAVSLAIEKRRKHDNSMINKPKPEIEESIPTQDASELEMANDASVHGHECHEEKHEGETSVIEYRTESLNTVAQNMETRLSQAIAEKKKAEKLLEELEKASRPSKAETRETISEEERYMLRKVGLQMKPFLLLGRRGVFDGTIENMHLHWKYRELVKIICKEHSTEDVTYAARTLEAESGGILVAVERVSKGHAIIMYRGKNYQRPSALRPKSLLNKKDALKRSVELQRHKSLKLHVLNLSKNIDYLRGQMEVPEVAPECFEPEGEECSSGGTNRTLNTTRSGVPLDDTQKKLCLNELKDDSSEASRPCLNGSSSTASSDNLIEYQNTLSFPVACHSDSGSEEDSKVFKTLSPSQALDELILDQKHTPHLPSKATPLSNRERLVLRKQALQMKKRPVLAIGRNNVITGVAKTIRTHFKKHPLAIVNIKNRADGTPVQQLISELEEATGSVLVSREPNKVILYRGWGADVTQTSSREDRTNEGEKEVISPQLLEAIRLECGLHPGESQ</sequence>
<evidence type="ECO:0000256" key="6">
    <source>
        <dbReference type="ARBA" id="ARBA00022884"/>
    </source>
</evidence>
<keyword evidence="4" id="KW-0507">mRNA processing</keyword>
<dbReference type="PANTHER" id="PTHR31846:SF20">
    <property type="entry name" value="CRM-DOMAIN CONTAINING FACTOR CFM2, CHLOROPLASTIC"/>
    <property type="match status" value="1"/>
</dbReference>
<comment type="subcellular location">
    <subcellularLocation>
        <location evidence="1">Plastid</location>
        <location evidence="1">Chloroplast</location>
    </subcellularLocation>
</comment>
<dbReference type="InterPro" id="IPR045278">
    <property type="entry name" value="CRS1/CFM2/CFM3"/>
</dbReference>
<dbReference type="GO" id="GO:0003729">
    <property type="term" value="F:mRNA binding"/>
    <property type="evidence" value="ECO:0007669"/>
    <property type="project" value="InterPro"/>
</dbReference>
<feature type="region of interest" description="Disordered" evidence="16">
    <location>
        <begin position="803"/>
        <end position="829"/>
    </location>
</feature>
<evidence type="ECO:0000313" key="19">
    <source>
        <dbReference type="Proteomes" id="UP000019116"/>
    </source>
</evidence>
<evidence type="ECO:0000256" key="10">
    <source>
        <dbReference type="ARBA" id="ARBA00055648"/>
    </source>
</evidence>
<dbReference type="Gene3D" id="3.30.110.60">
    <property type="entry name" value="YhbY-like"/>
    <property type="match status" value="4"/>
</dbReference>
<dbReference type="InterPro" id="IPR035920">
    <property type="entry name" value="YhbY-like_sf"/>
</dbReference>
<dbReference type="InterPro" id="IPR001890">
    <property type="entry name" value="RNA-binding_CRM"/>
</dbReference>
<evidence type="ECO:0000313" key="18">
    <source>
        <dbReference type="EnsemblPlants" id="TraesCS2B02G346500.3"/>
    </source>
</evidence>
<evidence type="ECO:0000256" key="4">
    <source>
        <dbReference type="ARBA" id="ARBA00022664"/>
    </source>
</evidence>
<feature type="compositionally biased region" description="Polar residues" evidence="16">
    <location>
        <begin position="811"/>
        <end position="823"/>
    </location>
</feature>
<evidence type="ECO:0000256" key="13">
    <source>
        <dbReference type="ARBA" id="ARBA00081881"/>
    </source>
</evidence>
<dbReference type="OrthoDB" id="551352at2759"/>
<feature type="domain" description="CRM" evidence="17">
    <location>
        <begin position="449"/>
        <end position="546"/>
    </location>
</feature>
<evidence type="ECO:0000256" key="9">
    <source>
        <dbReference type="ARBA" id="ARBA00023274"/>
    </source>
</evidence>
<dbReference type="GO" id="GO:0009507">
    <property type="term" value="C:chloroplast"/>
    <property type="evidence" value="ECO:0007669"/>
    <property type="project" value="UniProtKB-SubCell"/>
</dbReference>